<reference evidence="1" key="1">
    <citation type="submission" date="2019-08" db="EMBL/GenBank/DDBJ databases">
        <authorList>
            <person name="Kucharzyk K."/>
            <person name="Murdoch R.W."/>
            <person name="Higgins S."/>
            <person name="Loffler F."/>
        </authorList>
    </citation>
    <scope>NUCLEOTIDE SEQUENCE</scope>
</reference>
<evidence type="ECO:0000313" key="1">
    <source>
        <dbReference type="EMBL" id="MPM92141.1"/>
    </source>
</evidence>
<dbReference type="EMBL" id="VSSQ01039125">
    <property type="protein sequence ID" value="MPM92141.1"/>
    <property type="molecule type" value="Genomic_DNA"/>
</dbReference>
<protein>
    <submittedName>
        <fullName evidence="1">Uncharacterized protein</fullName>
    </submittedName>
</protein>
<organism evidence="1">
    <name type="scientific">bioreactor metagenome</name>
    <dbReference type="NCBI Taxonomy" id="1076179"/>
    <lineage>
        <taxon>unclassified sequences</taxon>
        <taxon>metagenomes</taxon>
        <taxon>ecological metagenomes</taxon>
    </lineage>
</organism>
<name>A0A645DS55_9ZZZZ</name>
<proteinExistence type="predicted"/>
<comment type="caution">
    <text evidence="1">The sequence shown here is derived from an EMBL/GenBank/DDBJ whole genome shotgun (WGS) entry which is preliminary data.</text>
</comment>
<gene>
    <name evidence="1" type="ORF">SDC9_139276</name>
</gene>
<accession>A0A645DS55</accession>
<dbReference type="AlphaFoldDB" id="A0A645DS55"/>
<sequence length="187" mass="21438">MAHQVRAQLIYLFTGEAINNARLVFELFYKTQGLLQGIFLFLYFNKEVFAVKAGHKFVGVIKPQRTADIPAHPWGGCGRQSQADRLRVAAAYFRHLAVLWPEIMAPFRDTMGFINDQQGNLDRIQQTKEPGSHQRFWRYIEQFCPALADRGHILAVFFGVQGAIQKKCRNSGCAHLLYLVFHKGDQR</sequence>